<dbReference type="OrthoDB" id="9793448at2"/>
<dbReference type="Gene3D" id="1.10.3720.10">
    <property type="entry name" value="MetI-like"/>
    <property type="match status" value="1"/>
</dbReference>
<dbReference type="CDD" id="cd06261">
    <property type="entry name" value="TM_PBP2"/>
    <property type="match status" value="1"/>
</dbReference>
<keyword evidence="3" id="KW-1003">Cell membrane</keyword>
<feature type="transmembrane region" description="Helical" evidence="7">
    <location>
        <begin position="79"/>
        <end position="99"/>
    </location>
</feature>
<proteinExistence type="inferred from homology"/>
<evidence type="ECO:0000256" key="1">
    <source>
        <dbReference type="ARBA" id="ARBA00004651"/>
    </source>
</evidence>
<evidence type="ECO:0000313" key="10">
    <source>
        <dbReference type="Proteomes" id="UP000199315"/>
    </source>
</evidence>
<dbReference type="PANTHER" id="PTHR43744">
    <property type="entry name" value="ABC TRANSPORTER PERMEASE PROTEIN MG189-RELATED-RELATED"/>
    <property type="match status" value="1"/>
</dbReference>
<feature type="transmembrane region" description="Helical" evidence="7">
    <location>
        <begin position="12"/>
        <end position="33"/>
    </location>
</feature>
<dbReference type="EMBL" id="FMKA01000018">
    <property type="protein sequence ID" value="SCP98241.1"/>
    <property type="molecule type" value="Genomic_DNA"/>
</dbReference>
<dbReference type="GO" id="GO:0055085">
    <property type="term" value="P:transmembrane transport"/>
    <property type="evidence" value="ECO:0007669"/>
    <property type="project" value="InterPro"/>
</dbReference>
<evidence type="ECO:0000313" key="9">
    <source>
        <dbReference type="EMBL" id="SCP98241.1"/>
    </source>
</evidence>
<evidence type="ECO:0000256" key="3">
    <source>
        <dbReference type="ARBA" id="ARBA00022475"/>
    </source>
</evidence>
<comment type="subcellular location">
    <subcellularLocation>
        <location evidence="1 7">Cell membrane</location>
        <topology evidence="1 7">Multi-pass membrane protein</topology>
    </subcellularLocation>
</comment>
<keyword evidence="4 7" id="KW-0812">Transmembrane</keyword>
<comment type="similarity">
    <text evidence="7">Belongs to the binding-protein-dependent transport system permease family.</text>
</comment>
<evidence type="ECO:0000259" key="8">
    <source>
        <dbReference type="PROSITE" id="PS50928"/>
    </source>
</evidence>
<evidence type="ECO:0000256" key="6">
    <source>
        <dbReference type="ARBA" id="ARBA00023136"/>
    </source>
</evidence>
<evidence type="ECO:0000256" key="2">
    <source>
        <dbReference type="ARBA" id="ARBA00022448"/>
    </source>
</evidence>
<dbReference type="STRING" id="1619234.SAMN05421730_101830"/>
<evidence type="ECO:0000256" key="4">
    <source>
        <dbReference type="ARBA" id="ARBA00022692"/>
    </source>
</evidence>
<keyword evidence="6 7" id="KW-0472">Membrane</keyword>
<dbReference type="SUPFAM" id="SSF161098">
    <property type="entry name" value="MetI-like"/>
    <property type="match status" value="1"/>
</dbReference>
<name>A0A1D3TVP8_9FIRM</name>
<evidence type="ECO:0000256" key="5">
    <source>
        <dbReference type="ARBA" id="ARBA00022989"/>
    </source>
</evidence>
<dbReference type="Proteomes" id="UP000199315">
    <property type="component" value="Unassembled WGS sequence"/>
</dbReference>
<feature type="transmembrane region" description="Helical" evidence="7">
    <location>
        <begin position="190"/>
        <end position="213"/>
    </location>
</feature>
<dbReference type="InterPro" id="IPR035906">
    <property type="entry name" value="MetI-like_sf"/>
</dbReference>
<feature type="transmembrane region" description="Helical" evidence="7">
    <location>
        <begin position="145"/>
        <end position="169"/>
    </location>
</feature>
<dbReference type="InterPro" id="IPR000515">
    <property type="entry name" value="MetI-like"/>
</dbReference>
<keyword evidence="10" id="KW-1185">Reference proteome</keyword>
<evidence type="ECO:0000256" key="7">
    <source>
        <dbReference type="RuleBase" id="RU363032"/>
    </source>
</evidence>
<feature type="transmembrane region" description="Helical" evidence="7">
    <location>
        <begin position="111"/>
        <end position="133"/>
    </location>
</feature>
<organism evidence="9 10">
    <name type="scientific">Anaerobium acetethylicum</name>
    <dbReference type="NCBI Taxonomy" id="1619234"/>
    <lineage>
        <taxon>Bacteria</taxon>
        <taxon>Bacillati</taxon>
        <taxon>Bacillota</taxon>
        <taxon>Clostridia</taxon>
        <taxon>Lachnospirales</taxon>
        <taxon>Lachnospiraceae</taxon>
        <taxon>Anaerobium</taxon>
    </lineage>
</organism>
<gene>
    <name evidence="9" type="ORF">SAMN05421730_101830</name>
</gene>
<dbReference type="GO" id="GO:0005886">
    <property type="term" value="C:plasma membrane"/>
    <property type="evidence" value="ECO:0007669"/>
    <property type="project" value="UniProtKB-SubCell"/>
</dbReference>
<feature type="domain" description="ABC transmembrane type-1" evidence="8">
    <location>
        <begin position="76"/>
        <end position="270"/>
    </location>
</feature>
<protein>
    <submittedName>
        <fullName evidence="9">Oligogalacturonide transport system permease protein</fullName>
    </submittedName>
</protein>
<accession>A0A1D3TVP8</accession>
<sequence>MSLGKKKIISTVLRYAVLILVGLPMVYPLLWMVSATFKSNTEIFSGMGLIPKTFNFDGYKNAFNDFGGNINLLKAMINTYSYVIPKVVFTIISATVTAYGFSRFKFKGRDVLFAILMSTLFLPQVVLNVPQFLLFNKLGWVDSGLYLPLIVPTLFAIDTYFVFMLIQFLRGIPVELEEAAQIDGCNVVQILVKIIVPMLKPALVSCALFQFMWSSNDFMGPLLYVSTPANYPAAIFVKLSMDADTGFEWNRVLAVSLISIIPSLVVFFLAQDTFVEGITAGGVKG</sequence>
<dbReference type="PROSITE" id="PS50928">
    <property type="entry name" value="ABC_TM1"/>
    <property type="match status" value="1"/>
</dbReference>
<dbReference type="RefSeq" id="WP_091235146.1">
    <property type="nucleotide sequence ID" value="NZ_FMKA01000018.1"/>
</dbReference>
<feature type="transmembrane region" description="Helical" evidence="7">
    <location>
        <begin position="249"/>
        <end position="270"/>
    </location>
</feature>
<keyword evidence="5 7" id="KW-1133">Transmembrane helix</keyword>
<dbReference type="PANTHER" id="PTHR43744:SF6">
    <property type="entry name" value="ABC TRANSPORTER PERMEASE PROTEIN YESQ-RELATED"/>
    <property type="match status" value="1"/>
</dbReference>
<keyword evidence="2 7" id="KW-0813">Transport</keyword>
<dbReference type="AlphaFoldDB" id="A0A1D3TVP8"/>
<dbReference type="Pfam" id="PF00528">
    <property type="entry name" value="BPD_transp_1"/>
    <property type="match status" value="1"/>
</dbReference>
<reference evidence="9 10" key="1">
    <citation type="submission" date="2016-09" db="EMBL/GenBank/DDBJ databases">
        <authorList>
            <person name="Capua I."/>
            <person name="De Benedictis P."/>
            <person name="Joannis T."/>
            <person name="Lombin L.H."/>
            <person name="Cattoli G."/>
        </authorList>
    </citation>
    <scope>NUCLEOTIDE SEQUENCE [LARGE SCALE GENOMIC DNA]</scope>
    <source>
        <strain evidence="9 10">GluBS11</strain>
    </source>
</reference>